<dbReference type="RefSeq" id="WP_092672370.1">
    <property type="nucleotide sequence ID" value="NZ_BMDN01000001.1"/>
</dbReference>
<organism evidence="3 4">
    <name type="scientific">Agromyces flavus</name>
    <dbReference type="NCBI Taxonomy" id="589382"/>
    <lineage>
        <taxon>Bacteria</taxon>
        <taxon>Bacillati</taxon>
        <taxon>Actinomycetota</taxon>
        <taxon>Actinomycetes</taxon>
        <taxon>Micrococcales</taxon>
        <taxon>Microbacteriaceae</taxon>
        <taxon>Agromyces</taxon>
    </lineage>
</organism>
<reference evidence="3" key="2">
    <citation type="submission" date="2016-10" db="EMBL/GenBank/DDBJ databases">
        <authorList>
            <person name="de Groot N.N."/>
        </authorList>
    </citation>
    <scope>NUCLEOTIDE SEQUENCE [LARGE SCALE GENOMIC DNA]</scope>
    <source>
        <strain evidence="3">CPCC 202695</strain>
    </source>
</reference>
<name>A0A1H1WMC7_9MICO</name>
<evidence type="ECO:0000313" key="4">
    <source>
        <dbReference type="Proteomes" id="UP000199482"/>
    </source>
</evidence>
<accession>A0A1H1WMC7</accession>
<evidence type="ECO:0000256" key="1">
    <source>
        <dbReference type="SAM" id="MobiDB-lite"/>
    </source>
</evidence>
<dbReference type="Proteomes" id="UP000199482">
    <property type="component" value="Chromosome I"/>
</dbReference>
<reference evidence="2" key="3">
    <citation type="submission" date="2022-06" db="EMBL/GenBank/DDBJ databases">
        <title>Genomic Encyclopedia of Type Strains, Phase III (KMG-III): the genomes of soil and plant-associated and newly described type strains.</title>
        <authorList>
            <person name="Whitman W."/>
        </authorList>
    </citation>
    <scope>NUCLEOTIDE SEQUENCE</scope>
    <source>
        <strain evidence="2">CPCC 202695</strain>
    </source>
</reference>
<dbReference type="STRING" id="589382.SAMN04489721_2277"/>
<dbReference type="AlphaFoldDB" id="A0A1H1WMC7"/>
<evidence type="ECO:0000313" key="3">
    <source>
        <dbReference type="EMBL" id="SDS98214.1"/>
    </source>
</evidence>
<dbReference type="Proteomes" id="UP000893823">
    <property type="component" value="Unassembled WGS sequence"/>
</dbReference>
<feature type="region of interest" description="Disordered" evidence="1">
    <location>
        <begin position="29"/>
        <end position="61"/>
    </location>
</feature>
<sequence length="61" mass="6125">MPNDARRTEPGSDTDLALERALEAAHLRAGDSLGGTTATVLEDRESSAVDAGDLGGAGDGD</sequence>
<evidence type="ECO:0000313" key="2">
    <source>
        <dbReference type="EMBL" id="MCP2366207.1"/>
    </source>
</evidence>
<protein>
    <submittedName>
        <fullName evidence="3">Uncharacterized protein</fullName>
    </submittedName>
</protein>
<keyword evidence="5" id="KW-1185">Reference proteome</keyword>
<gene>
    <name evidence="2" type="ORF">BCL57_000349</name>
    <name evidence="3" type="ORF">SAMN04489721_2277</name>
</gene>
<proteinExistence type="predicted"/>
<reference evidence="4" key="1">
    <citation type="submission" date="2016-10" db="EMBL/GenBank/DDBJ databases">
        <authorList>
            <person name="Varghese N."/>
            <person name="Submissions S."/>
        </authorList>
    </citation>
    <scope>NUCLEOTIDE SEQUENCE [LARGE SCALE GENOMIC DNA]</scope>
    <source>
        <strain evidence="4">CPCC 202695</strain>
    </source>
</reference>
<evidence type="ECO:0000313" key="5">
    <source>
        <dbReference type="Proteomes" id="UP000893823"/>
    </source>
</evidence>
<dbReference type="EMBL" id="LT629755">
    <property type="protein sequence ID" value="SDS98214.1"/>
    <property type="molecule type" value="Genomic_DNA"/>
</dbReference>
<dbReference type="EMBL" id="SODL02000001">
    <property type="protein sequence ID" value="MCP2366207.1"/>
    <property type="molecule type" value="Genomic_DNA"/>
</dbReference>